<dbReference type="PANTHER" id="PTHR43390">
    <property type="entry name" value="SIGNAL PEPTIDASE I"/>
    <property type="match status" value="1"/>
</dbReference>
<dbReference type="NCBIfam" id="TIGR02227">
    <property type="entry name" value="sigpep_I_bact"/>
    <property type="match status" value="1"/>
</dbReference>
<name>A0ABT2RUW0_9FIRM</name>
<evidence type="ECO:0000256" key="6">
    <source>
        <dbReference type="ARBA" id="ARBA00022801"/>
    </source>
</evidence>
<comment type="catalytic activity">
    <reaction evidence="1 7">
        <text>Cleavage of hydrophobic, N-terminal signal or leader sequences from secreted and periplasmic proteins.</text>
        <dbReference type="EC" id="3.4.21.89"/>
    </reaction>
</comment>
<dbReference type="InterPro" id="IPR000223">
    <property type="entry name" value="Pept_S26A_signal_pept_1"/>
</dbReference>
<dbReference type="Proteomes" id="UP001652461">
    <property type="component" value="Unassembled WGS sequence"/>
</dbReference>
<sequence length="192" mass="21398">MRRRGLNFRRRKKKLNLTALQGAAFWIGEVILAFVVGCMVVWFFGYTLSNVGESMEPTLKSGDRVLINRLVYEIKSPSYGDLIVFKPNGNQNAHYHIKRVVGKPGDTITIKSGRVFVNGELLNETVQTASMQDAGLAEDGVKLGADEYFVLGDNRNNSEDSRSANIGNVKKEDILGQAWFVVTPGERFGRLK</sequence>
<dbReference type="Pfam" id="PF10502">
    <property type="entry name" value="Peptidase_S26"/>
    <property type="match status" value="1"/>
</dbReference>
<dbReference type="PROSITE" id="PS00760">
    <property type="entry name" value="SPASE_I_2"/>
    <property type="match status" value="1"/>
</dbReference>
<evidence type="ECO:0000259" key="9">
    <source>
        <dbReference type="Pfam" id="PF10502"/>
    </source>
</evidence>
<proteinExistence type="inferred from homology"/>
<keyword evidence="7" id="KW-1133">Transmembrane helix</keyword>
<evidence type="ECO:0000256" key="1">
    <source>
        <dbReference type="ARBA" id="ARBA00000677"/>
    </source>
</evidence>
<protein>
    <recommendedName>
        <fullName evidence="4 7">Signal peptidase I</fullName>
        <ecNumber evidence="4 7">3.4.21.89</ecNumber>
    </recommendedName>
</protein>
<dbReference type="InterPro" id="IPR019533">
    <property type="entry name" value="Peptidase_S26"/>
</dbReference>
<dbReference type="InterPro" id="IPR019758">
    <property type="entry name" value="Pept_S26A_signal_pept_1_CS"/>
</dbReference>
<evidence type="ECO:0000313" key="10">
    <source>
        <dbReference type="EMBL" id="MCU6696108.1"/>
    </source>
</evidence>
<keyword evidence="5 7" id="KW-0645">Protease</keyword>
<dbReference type="PANTHER" id="PTHR43390:SF1">
    <property type="entry name" value="CHLOROPLAST PROCESSING PEPTIDASE"/>
    <property type="match status" value="1"/>
</dbReference>
<gene>
    <name evidence="10" type="primary">lepB</name>
    <name evidence="10" type="ORF">OCV63_04260</name>
</gene>
<dbReference type="PROSITE" id="PS00501">
    <property type="entry name" value="SPASE_I_1"/>
    <property type="match status" value="1"/>
</dbReference>
<organism evidence="10 11">
    <name type="scientific">Laedolimicola ammoniilytica</name>
    <dbReference type="NCBI Taxonomy" id="2981771"/>
    <lineage>
        <taxon>Bacteria</taxon>
        <taxon>Bacillati</taxon>
        <taxon>Bacillota</taxon>
        <taxon>Clostridia</taxon>
        <taxon>Lachnospirales</taxon>
        <taxon>Lachnospiraceae</taxon>
        <taxon>Laedolimicola</taxon>
    </lineage>
</organism>
<evidence type="ECO:0000256" key="7">
    <source>
        <dbReference type="RuleBase" id="RU003993"/>
    </source>
</evidence>
<dbReference type="EC" id="3.4.21.89" evidence="4 7"/>
<comment type="subcellular location">
    <subcellularLocation>
        <location evidence="2">Cell membrane</location>
        <topology evidence="2">Single-pass type II membrane protein</topology>
    </subcellularLocation>
    <subcellularLocation>
        <location evidence="8">Membrane</location>
        <topology evidence="8">Single-pass type II membrane protein</topology>
    </subcellularLocation>
</comment>
<dbReference type="InterPro" id="IPR036286">
    <property type="entry name" value="LexA/Signal_pep-like_sf"/>
</dbReference>
<dbReference type="InterPro" id="IPR019757">
    <property type="entry name" value="Pept_S26A_signal_pept_1_Lys-AS"/>
</dbReference>
<evidence type="ECO:0000256" key="2">
    <source>
        <dbReference type="ARBA" id="ARBA00004401"/>
    </source>
</evidence>
<dbReference type="CDD" id="cd06530">
    <property type="entry name" value="S26_SPase_I"/>
    <property type="match status" value="1"/>
</dbReference>
<dbReference type="RefSeq" id="WP_262670636.1">
    <property type="nucleotide sequence ID" value="NZ_JAOQKC010000004.1"/>
</dbReference>
<keyword evidence="6 7" id="KW-0378">Hydrolase</keyword>
<dbReference type="PROSITE" id="PS00761">
    <property type="entry name" value="SPASE_I_3"/>
    <property type="match status" value="1"/>
</dbReference>
<evidence type="ECO:0000256" key="5">
    <source>
        <dbReference type="ARBA" id="ARBA00022670"/>
    </source>
</evidence>
<keyword evidence="7" id="KW-0812">Transmembrane</keyword>
<dbReference type="PRINTS" id="PR00727">
    <property type="entry name" value="LEADERPTASE"/>
</dbReference>
<accession>A0ABT2RUW0</accession>
<evidence type="ECO:0000256" key="8">
    <source>
        <dbReference type="RuleBase" id="RU362042"/>
    </source>
</evidence>
<evidence type="ECO:0000256" key="4">
    <source>
        <dbReference type="ARBA" id="ARBA00013208"/>
    </source>
</evidence>
<dbReference type="Gene3D" id="2.10.109.10">
    <property type="entry name" value="Umud Fragment, subunit A"/>
    <property type="match status" value="1"/>
</dbReference>
<evidence type="ECO:0000256" key="3">
    <source>
        <dbReference type="ARBA" id="ARBA00009370"/>
    </source>
</evidence>
<comment type="similarity">
    <text evidence="3 8">Belongs to the peptidase S26 family.</text>
</comment>
<evidence type="ECO:0000313" key="11">
    <source>
        <dbReference type="Proteomes" id="UP001652461"/>
    </source>
</evidence>
<dbReference type="EMBL" id="JAOQKC010000004">
    <property type="protein sequence ID" value="MCU6696108.1"/>
    <property type="molecule type" value="Genomic_DNA"/>
</dbReference>
<dbReference type="SUPFAM" id="SSF51306">
    <property type="entry name" value="LexA/Signal peptidase"/>
    <property type="match status" value="1"/>
</dbReference>
<feature type="domain" description="Peptidase S26" evidence="9">
    <location>
        <begin position="26"/>
        <end position="182"/>
    </location>
</feature>
<keyword evidence="7" id="KW-0472">Membrane</keyword>
<dbReference type="InterPro" id="IPR019756">
    <property type="entry name" value="Pept_S26A_signal_pept_1_Ser-AS"/>
</dbReference>
<feature type="transmembrane region" description="Helical" evidence="7">
    <location>
        <begin position="20"/>
        <end position="45"/>
    </location>
</feature>
<comment type="caution">
    <text evidence="10">The sequence shown here is derived from an EMBL/GenBank/DDBJ whole genome shotgun (WGS) entry which is preliminary data.</text>
</comment>
<reference evidence="10 11" key="1">
    <citation type="journal article" date="2021" name="ISME Commun">
        <title>Automated analysis of genomic sequences facilitates high-throughput and comprehensive description of bacteria.</title>
        <authorList>
            <person name="Hitch T.C.A."/>
        </authorList>
    </citation>
    <scope>NUCLEOTIDE SEQUENCE [LARGE SCALE GENOMIC DNA]</scope>
    <source>
        <strain evidence="10 11">Sanger_04</strain>
    </source>
</reference>
<dbReference type="GO" id="GO:0009003">
    <property type="term" value="F:signal peptidase activity"/>
    <property type="evidence" value="ECO:0007669"/>
    <property type="project" value="UniProtKB-EC"/>
</dbReference>
<keyword evidence="11" id="KW-1185">Reference proteome</keyword>